<feature type="transmembrane region" description="Helical" evidence="2">
    <location>
        <begin position="908"/>
        <end position="926"/>
    </location>
</feature>
<feature type="transmembrane region" description="Helical" evidence="2">
    <location>
        <begin position="318"/>
        <end position="337"/>
    </location>
</feature>
<feature type="transmembrane region" description="Helical" evidence="2">
    <location>
        <begin position="1001"/>
        <end position="1020"/>
    </location>
</feature>
<feature type="compositionally biased region" description="Low complexity" evidence="1">
    <location>
        <begin position="102"/>
        <end position="123"/>
    </location>
</feature>
<sequence>MSWFLAFLGFLFGAGFALTYDLPIFEVALVGAVLGFALPHLIRRKAASGAAGAAGYGQNPARQASSLPLPERVLRLEREVTLLRAEVAQLRTRAQGAGGLAGAASPGAERTADAAGGVDTAGAPPYLTGTPAHPDMDHATGAAPAPAWETGRFPPQTRPAGAEAGTPPASVDAEIFPGAAAGAGAYTTTAQAAAGSGAADAALDAYSNTPPVSAAAGATMGTASTAPHSPGMNTAASAAPRQPDALERGVAAIRAWLLGGNTVVRVGMIVLFFGIAFLLKYAADNDMFPVEFRLAGVAGAAIVLLGAGWRLRDRRHAYGLVLQGGGIGILYLTVFAATRLYALLPAGASLPLMIAICVLSTLLAVRQNAAALAFMGSAGGFLAPVLLSTGGGSHVMLFSYYALLNAGILAVAWFKAWRSLNLLGFVFTFGIGAAWGASAYQPALFASTEPFLLLFFLMYVGIALLYAIRRDLALKHYVDGTLVFGTPLVAILMQAALVQGKEFALAYSALALAAFYLLLAAWLRRRHARLALLFEAMLALGVIFATLAVPLAFTGPTTSAVWAIEGAAIAWISVRQRRLLALAFALLLQVAAGLVFFSLQAYYGPGSAPLPVLNGNYLGKFLIAVAALFTAWQLNGKPAAAAWRRELSGTGVAMAVWGMLWWTIGGLYEIYQYFALYPYAFASWHYALDADVLFLVLTAWLAHALRRALAWPLARWPGVALPPALALIGALASLAGAPLSVVLALPVGLALSWLLLYRERDDLPPRLLDALHAFSFWTLCALLTVEGYVRLGDWVPEGAWQWSAWAYGYGLMLLLLAGPGARLAWPVRRHARAYLVWGATPLALLLWGWSLLSVFSDGDAAPLFYLPVLNPLDVAILLAALAATVWVRRLDALGLRPAGKVYSRGSPLPRALAALTAFVWLNAMLLRTLHHWSGVAYDLDALGASTLVQAAVSVFWTVCALATMILATRRGSRPLWFTGAGLLAITVIKLFLFDLSYLSGISRIVAFIGIGLLLLLIGYFSPLPPRKAGATENSA</sequence>
<accession>A0A261SKT1</accession>
<dbReference type="EMBL" id="NEVM01000001">
    <property type="protein sequence ID" value="OZI37651.1"/>
    <property type="molecule type" value="Genomic_DNA"/>
</dbReference>
<evidence type="ECO:0000313" key="3">
    <source>
        <dbReference type="EMBL" id="OZI37651.1"/>
    </source>
</evidence>
<feature type="transmembrane region" description="Helical" evidence="2">
    <location>
        <begin position="530"/>
        <end position="553"/>
    </location>
</feature>
<dbReference type="AlphaFoldDB" id="A0A261SKT1"/>
<dbReference type="Pfam" id="PF10101">
    <property type="entry name" value="DUF2339"/>
    <property type="match status" value="1"/>
</dbReference>
<proteinExistence type="predicted"/>
<dbReference type="PANTHER" id="PTHR38434">
    <property type="entry name" value="BLL2549 PROTEIN"/>
    <property type="match status" value="1"/>
</dbReference>
<keyword evidence="2" id="KW-0812">Transmembrane</keyword>
<dbReference type="Proteomes" id="UP000216020">
    <property type="component" value="Unassembled WGS sequence"/>
</dbReference>
<comment type="caution">
    <text evidence="3">The sequence shown here is derived from an EMBL/GenBank/DDBJ whole genome shotgun (WGS) entry which is preliminary data.</text>
</comment>
<organism evidence="3 4">
    <name type="scientific">Bordetella genomosp. 10</name>
    <dbReference type="NCBI Taxonomy" id="1416804"/>
    <lineage>
        <taxon>Bacteria</taxon>
        <taxon>Pseudomonadati</taxon>
        <taxon>Pseudomonadota</taxon>
        <taxon>Betaproteobacteria</taxon>
        <taxon>Burkholderiales</taxon>
        <taxon>Alcaligenaceae</taxon>
        <taxon>Bordetella</taxon>
    </lineage>
</organism>
<feature type="transmembrane region" description="Helical" evidence="2">
    <location>
        <begin position="714"/>
        <end position="732"/>
    </location>
</feature>
<dbReference type="InterPro" id="IPR014600">
    <property type="entry name" value="UCP035905_mem"/>
</dbReference>
<feature type="transmembrane region" description="Helical" evidence="2">
    <location>
        <begin position="647"/>
        <end position="664"/>
    </location>
</feature>
<dbReference type="OrthoDB" id="207428at2"/>
<feature type="transmembrane region" description="Helical" evidence="2">
    <location>
        <begin position="579"/>
        <end position="597"/>
    </location>
</feature>
<evidence type="ECO:0000313" key="4">
    <source>
        <dbReference type="Proteomes" id="UP000216020"/>
    </source>
</evidence>
<feature type="transmembrane region" description="Helical" evidence="2">
    <location>
        <begin position="420"/>
        <end position="438"/>
    </location>
</feature>
<evidence type="ECO:0008006" key="5">
    <source>
        <dbReference type="Google" id="ProtNLM"/>
    </source>
</evidence>
<feature type="transmembrane region" description="Helical" evidence="2">
    <location>
        <begin position="372"/>
        <end position="389"/>
    </location>
</feature>
<feature type="transmembrane region" description="Helical" evidence="2">
    <location>
        <begin position="738"/>
        <end position="756"/>
    </location>
</feature>
<feature type="transmembrane region" description="Helical" evidence="2">
    <location>
        <begin position="864"/>
        <end position="887"/>
    </location>
</feature>
<feature type="transmembrane region" description="Helical" evidence="2">
    <location>
        <begin position="617"/>
        <end position="635"/>
    </location>
</feature>
<reference evidence="4" key="1">
    <citation type="submission" date="2017-05" db="EMBL/GenBank/DDBJ databases">
        <title>Complete and WGS of Bordetella genogroups.</title>
        <authorList>
            <person name="Spilker T."/>
            <person name="Lipuma J."/>
        </authorList>
    </citation>
    <scope>NUCLEOTIDE SEQUENCE [LARGE SCALE GENOMIC DNA]</scope>
    <source>
        <strain evidence="4">AU16122</strain>
    </source>
</reference>
<dbReference type="PANTHER" id="PTHR38434:SF1">
    <property type="entry name" value="BLL2549 PROTEIN"/>
    <property type="match status" value="1"/>
</dbReference>
<feature type="transmembrane region" description="Helical" evidence="2">
    <location>
        <begin position="559"/>
        <end position="574"/>
    </location>
</feature>
<feature type="transmembrane region" description="Helical" evidence="2">
    <location>
        <begin position="263"/>
        <end position="282"/>
    </location>
</feature>
<feature type="transmembrane region" description="Helical" evidence="2">
    <location>
        <begin position="504"/>
        <end position="523"/>
    </location>
</feature>
<feature type="transmembrane region" description="Helical" evidence="2">
    <location>
        <begin position="834"/>
        <end position="852"/>
    </location>
</feature>
<feature type="transmembrane region" description="Helical" evidence="2">
    <location>
        <begin position="684"/>
        <end position="702"/>
    </location>
</feature>
<keyword evidence="4" id="KW-1185">Reference proteome</keyword>
<feature type="transmembrane region" description="Helical" evidence="2">
    <location>
        <begin position="805"/>
        <end position="825"/>
    </location>
</feature>
<name>A0A261SKT1_9BORD</name>
<dbReference type="InterPro" id="IPR019286">
    <property type="entry name" value="DUF2339_TM"/>
</dbReference>
<keyword evidence="2" id="KW-1133">Transmembrane helix</keyword>
<feature type="transmembrane region" description="Helical" evidence="2">
    <location>
        <begin position="450"/>
        <end position="468"/>
    </location>
</feature>
<feature type="transmembrane region" description="Helical" evidence="2">
    <location>
        <begin position="480"/>
        <end position="498"/>
    </location>
</feature>
<dbReference type="RefSeq" id="WP_094851753.1">
    <property type="nucleotide sequence ID" value="NZ_NEVM01000001.1"/>
</dbReference>
<gene>
    <name evidence="3" type="ORF">CAL29_04455</name>
</gene>
<feature type="transmembrane region" description="Helical" evidence="2">
    <location>
        <begin position="343"/>
        <end position="365"/>
    </location>
</feature>
<feature type="transmembrane region" description="Helical" evidence="2">
    <location>
        <begin position="395"/>
        <end position="413"/>
    </location>
</feature>
<feature type="transmembrane region" description="Helical" evidence="2">
    <location>
        <begin position="946"/>
        <end position="968"/>
    </location>
</feature>
<feature type="transmembrane region" description="Helical" evidence="2">
    <location>
        <begin position="975"/>
        <end position="995"/>
    </location>
</feature>
<protein>
    <recommendedName>
        <fullName evidence="5">DUF2339 domain-containing protein</fullName>
    </recommendedName>
</protein>
<dbReference type="PIRSF" id="PIRSF035905">
    <property type="entry name" value="UCP035905_mp"/>
    <property type="match status" value="1"/>
</dbReference>
<evidence type="ECO:0000256" key="2">
    <source>
        <dbReference type="SAM" id="Phobius"/>
    </source>
</evidence>
<feature type="transmembrane region" description="Helical" evidence="2">
    <location>
        <begin position="768"/>
        <end position="785"/>
    </location>
</feature>
<keyword evidence="2" id="KW-0472">Membrane</keyword>
<evidence type="ECO:0000256" key="1">
    <source>
        <dbReference type="SAM" id="MobiDB-lite"/>
    </source>
</evidence>
<feature type="transmembrane region" description="Helical" evidence="2">
    <location>
        <begin position="294"/>
        <end position="311"/>
    </location>
</feature>
<feature type="region of interest" description="Disordered" evidence="1">
    <location>
        <begin position="96"/>
        <end position="172"/>
    </location>
</feature>